<dbReference type="Proteomes" id="UP000677218">
    <property type="component" value="Unassembled WGS sequence"/>
</dbReference>
<evidence type="ECO:0000256" key="1">
    <source>
        <dbReference type="ARBA" id="ARBA00022490"/>
    </source>
</evidence>
<gene>
    <name evidence="2" type="ORF">LCB40_08080</name>
</gene>
<keyword evidence="3" id="KW-1185">Reference proteome</keyword>
<comment type="caution">
    <text evidence="2">The sequence shown here is derived from an EMBL/GenBank/DDBJ whole genome shotgun (WGS) entry which is preliminary data.</text>
</comment>
<accession>A0A916QJS5</accession>
<keyword evidence="1" id="KW-0963">Cytoplasm</keyword>
<dbReference type="Pfam" id="PF09902">
    <property type="entry name" value="DUF2129"/>
    <property type="match status" value="1"/>
</dbReference>
<dbReference type="InterPro" id="IPR016979">
    <property type="entry name" value="DUF2129"/>
</dbReference>
<evidence type="ECO:0008006" key="4">
    <source>
        <dbReference type="Google" id="ProtNLM"/>
    </source>
</evidence>
<dbReference type="EMBL" id="BMAY01000005">
    <property type="protein sequence ID" value="GFZ26928.1"/>
    <property type="molecule type" value="Genomic_DNA"/>
</dbReference>
<organism evidence="2 3">
    <name type="scientific">Lactobacillus corticis</name>
    <dbReference type="NCBI Taxonomy" id="2201249"/>
    <lineage>
        <taxon>Bacteria</taxon>
        <taxon>Bacillati</taxon>
        <taxon>Bacillota</taxon>
        <taxon>Bacilli</taxon>
        <taxon>Lactobacillales</taxon>
        <taxon>Lactobacillaceae</taxon>
        <taxon>Lactobacillus</taxon>
    </lineage>
</organism>
<protein>
    <recommendedName>
        <fullName evidence="4">DUF2129 domain-containing protein</fullName>
    </recommendedName>
</protein>
<evidence type="ECO:0000313" key="3">
    <source>
        <dbReference type="Proteomes" id="UP000677218"/>
    </source>
</evidence>
<evidence type="ECO:0000313" key="2">
    <source>
        <dbReference type="EMBL" id="GFZ26928.1"/>
    </source>
</evidence>
<reference evidence="2" key="1">
    <citation type="submission" date="2020-08" db="EMBL/GenBank/DDBJ databases">
        <title>Taxonomic study for Lactobacillus species isolated from hardwood bark.</title>
        <authorList>
            <person name="Tohno M."/>
            <person name="Tanizawa Y."/>
        </authorList>
    </citation>
    <scope>NUCLEOTIDE SEQUENCE</scope>
    <source>
        <strain evidence="2">B40</strain>
    </source>
</reference>
<proteinExistence type="predicted"/>
<dbReference type="AlphaFoldDB" id="A0A916QJS5"/>
<name>A0A916QJS5_9LACO</name>
<dbReference type="RefSeq" id="WP_212780625.1">
    <property type="nucleotide sequence ID" value="NZ_BMAY01000005.1"/>
</dbReference>
<sequence>MSINTELGENGFAERTALIVYLRTSSDQFRLRSFGDIVYFSKKLGYCVIYVNKAEADHKITELERLGFVLKAEKSNTEDVNLDSSYIEAQITQMAAAAEAKLAENDRNLGEQA</sequence>